<sequence>MNKIVVGYAKMLDKDLTAPQFYIIQILAAEGSRNCSELAAALDITLPAVTNLSNKLVRKGYVERLASESDRRSVYLRLTDEGRQVQQRLEERYKELTGGMWADFTDAEMDMLITGFEKMLARFPGTNNTDAQGGANHGKISE</sequence>
<dbReference type="Proteomes" id="UP000547209">
    <property type="component" value="Unassembled WGS sequence"/>
</dbReference>
<dbReference type="PANTHER" id="PTHR33164:SF89">
    <property type="entry name" value="MARR FAMILY REGULATORY PROTEIN"/>
    <property type="match status" value="1"/>
</dbReference>
<dbReference type="EMBL" id="JACJVP010000018">
    <property type="protein sequence ID" value="MBB6671229.1"/>
    <property type="molecule type" value="Genomic_DNA"/>
</dbReference>
<dbReference type="AlphaFoldDB" id="A0A7X0VG33"/>
<evidence type="ECO:0000256" key="2">
    <source>
        <dbReference type="ARBA" id="ARBA00023125"/>
    </source>
</evidence>
<dbReference type="GO" id="GO:0006950">
    <property type="term" value="P:response to stress"/>
    <property type="evidence" value="ECO:0007669"/>
    <property type="project" value="TreeGrafter"/>
</dbReference>
<name>A0A7X0VG33_9BACL</name>
<dbReference type="SMART" id="SM00347">
    <property type="entry name" value="HTH_MARR"/>
    <property type="match status" value="1"/>
</dbReference>
<dbReference type="PROSITE" id="PS50995">
    <property type="entry name" value="HTH_MARR_2"/>
    <property type="match status" value="1"/>
</dbReference>
<dbReference type="GO" id="GO:0003700">
    <property type="term" value="F:DNA-binding transcription factor activity"/>
    <property type="evidence" value="ECO:0007669"/>
    <property type="project" value="InterPro"/>
</dbReference>
<accession>A0A7X0VG33</accession>
<dbReference type="SUPFAM" id="SSF46785">
    <property type="entry name" value="Winged helix' DNA-binding domain"/>
    <property type="match status" value="1"/>
</dbReference>
<dbReference type="InterPro" id="IPR011991">
    <property type="entry name" value="ArsR-like_HTH"/>
</dbReference>
<keyword evidence="3" id="KW-0804">Transcription</keyword>
<dbReference type="InterPro" id="IPR023187">
    <property type="entry name" value="Tscrpt_reg_MarR-type_CS"/>
</dbReference>
<comment type="caution">
    <text evidence="5">The sequence shown here is derived from an EMBL/GenBank/DDBJ whole genome shotgun (WGS) entry which is preliminary data.</text>
</comment>
<gene>
    <name evidence="5" type="ORF">H7C19_11065</name>
</gene>
<dbReference type="Gene3D" id="1.10.10.10">
    <property type="entry name" value="Winged helix-like DNA-binding domain superfamily/Winged helix DNA-binding domain"/>
    <property type="match status" value="1"/>
</dbReference>
<evidence type="ECO:0000256" key="3">
    <source>
        <dbReference type="ARBA" id="ARBA00023163"/>
    </source>
</evidence>
<evidence type="ECO:0000313" key="6">
    <source>
        <dbReference type="Proteomes" id="UP000547209"/>
    </source>
</evidence>
<proteinExistence type="predicted"/>
<dbReference type="InterPro" id="IPR039422">
    <property type="entry name" value="MarR/SlyA-like"/>
</dbReference>
<dbReference type="PANTHER" id="PTHR33164">
    <property type="entry name" value="TRANSCRIPTIONAL REGULATOR, MARR FAMILY"/>
    <property type="match status" value="1"/>
</dbReference>
<dbReference type="GO" id="GO:0003677">
    <property type="term" value="F:DNA binding"/>
    <property type="evidence" value="ECO:0007669"/>
    <property type="project" value="UniProtKB-KW"/>
</dbReference>
<organism evidence="5 6">
    <name type="scientific">Cohnella nanjingensis</name>
    <dbReference type="NCBI Taxonomy" id="1387779"/>
    <lineage>
        <taxon>Bacteria</taxon>
        <taxon>Bacillati</taxon>
        <taxon>Bacillota</taxon>
        <taxon>Bacilli</taxon>
        <taxon>Bacillales</taxon>
        <taxon>Paenibacillaceae</taxon>
        <taxon>Cohnella</taxon>
    </lineage>
</organism>
<dbReference type="Pfam" id="PF01047">
    <property type="entry name" value="MarR"/>
    <property type="match status" value="1"/>
</dbReference>
<evidence type="ECO:0000313" key="5">
    <source>
        <dbReference type="EMBL" id="MBB6671229.1"/>
    </source>
</evidence>
<keyword evidence="2" id="KW-0238">DNA-binding</keyword>
<protein>
    <submittedName>
        <fullName evidence="5">MarR family transcriptional regulator</fullName>
    </submittedName>
</protein>
<keyword evidence="6" id="KW-1185">Reference proteome</keyword>
<reference evidence="5 6" key="1">
    <citation type="submission" date="2020-08" db="EMBL/GenBank/DDBJ databases">
        <title>Cohnella phylogeny.</title>
        <authorList>
            <person name="Dunlap C."/>
        </authorList>
    </citation>
    <scope>NUCLEOTIDE SEQUENCE [LARGE SCALE GENOMIC DNA]</scope>
    <source>
        <strain evidence="5 6">DSM 28246</strain>
    </source>
</reference>
<evidence type="ECO:0000259" key="4">
    <source>
        <dbReference type="PROSITE" id="PS50995"/>
    </source>
</evidence>
<evidence type="ECO:0000256" key="1">
    <source>
        <dbReference type="ARBA" id="ARBA00023015"/>
    </source>
</evidence>
<keyword evidence="1" id="KW-0805">Transcription regulation</keyword>
<dbReference type="PRINTS" id="PR00598">
    <property type="entry name" value="HTHMARR"/>
</dbReference>
<dbReference type="PROSITE" id="PS01117">
    <property type="entry name" value="HTH_MARR_1"/>
    <property type="match status" value="1"/>
</dbReference>
<dbReference type="InterPro" id="IPR000835">
    <property type="entry name" value="HTH_MarR-typ"/>
</dbReference>
<feature type="domain" description="HTH marR-type" evidence="4">
    <location>
        <begin position="1"/>
        <end position="121"/>
    </location>
</feature>
<dbReference type="InterPro" id="IPR036388">
    <property type="entry name" value="WH-like_DNA-bd_sf"/>
</dbReference>
<dbReference type="InterPro" id="IPR036390">
    <property type="entry name" value="WH_DNA-bd_sf"/>
</dbReference>
<dbReference type="CDD" id="cd00090">
    <property type="entry name" value="HTH_ARSR"/>
    <property type="match status" value="1"/>
</dbReference>